<sequence length="427" mass="43961">MVTAGGAGRPEVRPEAHLEAHPEVRPDDRPDGRAGPGMAVRGERLLADIARLAAIGARPDGGVDRVAGSPADLAARDWLGARIAGAGCFTWRDTVGNVFGRAPGGTGPWLLAGSHTDTVPGGGRLDGAYGVLAALEALRTLRENDHPAARALEIVSFWDEEGASPTSEGGLVGSTAFCAGDHITDVAAFLEPHIEQGPRMEQAGIDLAVVDGIVGIDRHAVVLTGETNHAGTTPMARRADAARAAARVLVAVRDIAAATDPGMVANVGCVDVLPGAPNVVPGEARLVVEFRAATRAALDLAAARLIGHAGAVARDERCAAAVTPLSRKPESRFDPGLCGLLDSACRGLGVPVTNLVSFAGHDAGVLSRHVPTAMLFVPSTGGVSHAPAEHTPDRQLVLGCQALLDTVVAWWYGRSTRLVTSDLARGE</sequence>
<dbReference type="Pfam" id="PF07687">
    <property type="entry name" value="M20_dimer"/>
    <property type="match status" value="1"/>
</dbReference>
<dbReference type="PIRSF" id="PIRSF001235">
    <property type="entry name" value="Amidase_carbamoylase"/>
    <property type="match status" value="1"/>
</dbReference>
<evidence type="ECO:0000256" key="9">
    <source>
        <dbReference type="SAM" id="MobiDB-lite"/>
    </source>
</evidence>
<reference evidence="11" key="1">
    <citation type="submission" date="2021-01" db="EMBL/GenBank/DDBJ databases">
        <title>Whole genome shotgun sequence of Planobispora rosea NBRC 15558.</title>
        <authorList>
            <person name="Komaki H."/>
            <person name="Tamura T."/>
        </authorList>
    </citation>
    <scope>NUCLEOTIDE SEQUENCE</scope>
    <source>
        <strain evidence="11">NBRC 15558</strain>
    </source>
</reference>
<gene>
    <name evidence="11" type="ORF">Pro02_40470</name>
</gene>
<evidence type="ECO:0000313" key="12">
    <source>
        <dbReference type="Proteomes" id="UP000655044"/>
    </source>
</evidence>
<evidence type="ECO:0000256" key="3">
    <source>
        <dbReference type="ARBA" id="ARBA00011738"/>
    </source>
</evidence>
<dbReference type="GO" id="GO:0016813">
    <property type="term" value="F:hydrolase activity, acting on carbon-nitrogen (but not peptide) bonds, in linear amidines"/>
    <property type="evidence" value="ECO:0007669"/>
    <property type="project" value="InterPro"/>
</dbReference>
<comment type="subunit">
    <text evidence="3">Homodimer.</text>
</comment>
<evidence type="ECO:0000313" key="11">
    <source>
        <dbReference type="EMBL" id="GIH85639.1"/>
    </source>
</evidence>
<dbReference type="InterPro" id="IPR002933">
    <property type="entry name" value="Peptidase_M20"/>
</dbReference>
<feature type="binding site" evidence="7">
    <location>
        <position position="385"/>
    </location>
    <ligand>
        <name>Zn(2+)</name>
        <dbReference type="ChEBI" id="CHEBI:29105"/>
        <label>2</label>
    </ligand>
</feature>
<dbReference type="GO" id="GO:0046872">
    <property type="term" value="F:metal ion binding"/>
    <property type="evidence" value="ECO:0007669"/>
    <property type="project" value="UniProtKB-KW"/>
</dbReference>
<dbReference type="Proteomes" id="UP000655044">
    <property type="component" value="Unassembled WGS sequence"/>
</dbReference>
<feature type="region of interest" description="Disordered" evidence="9">
    <location>
        <begin position="1"/>
        <end position="38"/>
    </location>
</feature>
<keyword evidence="7" id="KW-0862">Zinc</keyword>
<evidence type="ECO:0000256" key="1">
    <source>
        <dbReference type="ARBA" id="ARBA00001936"/>
    </source>
</evidence>
<evidence type="ECO:0000256" key="5">
    <source>
        <dbReference type="ARBA" id="ARBA00022801"/>
    </source>
</evidence>
<comment type="similarity">
    <text evidence="2">Belongs to the peptidase M20 family.</text>
</comment>
<evidence type="ECO:0000256" key="6">
    <source>
        <dbReference type="ARBA" id="ARBA00023211"/>
    </source>
</evidence>
<comment type="cofactor">
    <cofactor evidence="7">
        <name>Zn(2+)</name>
        <dbReference type="ChEBI" id="CHEBI:29105"/>
    </cofactor>
    <text evidence="7">Binds 2 Zn(2+) ions per subunit.</text>
</comment>
<evidence type="ECO:0000259" key="10">
    <source>
        <dbReference type="Pfam" id="PF07687"/>
    </source>
</evidence>
<feature type="compositionally biased region" description="Basic and acidic residues" evidence="9">
    <location>
        <begin position="10"/>
        <end position="32"/>
    </location>
</feature>
<name>A0A8J3WD65_PLARO</name>
<evidence type="ECO:0000256" key="4">
    <source>
        <dbReference type="ARBA" id="ARBA00022723"/>
    </source>
</evidence>
<dbReference type="AlphaFoldDB" id="A0A8J3WD65"/>
<feature type="binding site" evidence="8">
    <location>
        <position position="218"/>
    </location>
    <ligand>
        <name>allantoate</name>
        <dbReference type="ChEBI" id="CHEBI:17536"/>
    </ligand>
</feature>
<feature type="binding site" evidence="7">
    <location>
        <position position="193"/>
    </location>
    <ligand>
        <name>Zn(2+)</name>
        <dbReference type="ChEBI" id="CHEBI:29105"/>
        <label>1</label>
    </ligand>
</feature>
<evidence type="ECO:0000256" key="8">
    <source>
        <dbReference type="PIRSR" id="PIRSR001235-2"/>
    </source>
</evidence>
<keyword evidence="5 11" id="KW-0378">Hydrolase</keyword>
<keyword evidence="6" id="KW-0464">Manganese</keyword>
<evidence type="ECO:0000256" key="2">
    <source>
        <dbReference type="ARBA" id="ARBA00006153"/>
    </source>
</evidence>
<protein>
    <submittedName>
        <fullName evidence="11">Zn-dependent hydrolase</fullName>
    </submittedName>
</protein>
<accession>A0A8J3WD65</accession>
<dbReference type="PANTHER" id="PTHR32494">
    <property type="entry name" value="ALLANTOATE DEIMINASE-RELATED"/>
    <property type="match status" value="1"/>
</dbReference>
<feature type="domain" description="Peptidase M20 dimerisation" evidence="10">
    <location>
        <begin position="221"/>
        <end position="305"/>
    </location>
</feature>
<feature type="binding site" evidence="8">
    <location>
        <position position="291"/>
    </location>
    <ligand>
        <name>allantoate</name>
        <dbReference type="ChEBI" id="CHEBI:17536"/>
    </ligand>
</feature>
<proteinExistence type="inferred from homology"/>
<feature type="binding site" evidence="7">
    <location>
        <position position="126"/>
    </location>
    <ligand>
        <name>Zn(2+)</name>
        <dbReference type="ChEBI" id="CHEBI:29105"/>
        <label>1</label>
    </ligand>
</feature>
<dbReference type="InterPro" id="IPR036264">
    <property type="entry name" value="Bact_exopeptidase_dim_dom"/>
</dbReference>
<dbReference type="SUPFAM" id="SSF55031">
    <property type="entry name" value="Bacterial exopeptidase dimerisation domain"/>
    <property type="match status" value="1"/>
</dbReference>
<evidence type="ECO:0000256" key="7">
    <source>
        <dbReference type="PIRSR" id="PIRSR001235-1"/>
    </source>
</evidence>
<feature type="binding site" evidence="7">
    <location>
        <position position="161"/>
    </location>
    <ligand>
        <name>Zn(2+)</name>
        <dbReference type="ChEBI" id="CHEBI:29105"/>
        <label>2</label>
    </ligand>
</feature>
<dbReference type="Pfam" id="PF01546">
    <property type="entry name" value="Peptidase_M20"/>
    <property type="match status" value="1"/>
</dbReference>
<dbReference type="InterPro" id="IPR011650">
    <property type="entry name" value="Peptidase_M20_dimer"/>
</dbReference>
<dbReference type="EMBL" id="BOOI01000037">
    <property type="protein sequence ID" value="GIH85639.1"/>
    <property type="molecule type" value="Genomic_DNA"/>
</dbReference>
<comment type="caution">
    <text evidence="11">The sequence shown here is derived from an EMBL/GenBank/DDBJ whole genome shotgun (WGS) entry which is preliminary data.</text>
</comment>
<keyword evidence="4 7" id="KW-0479">Metal-binding</keyword>
<dbReference type="InterPro" id="IPR010158">
    <property type="entry name" value="Amidase_Cbmase"/>
</dbReference>
<feature type="binding site" evidence="8">
    <location>
        <position position="278"/>
    </location>
    <ligand>
        <name>allantoate</name>
        <dbReference type="ChEBI" id="CHEBI:17536"/>
    </ligand>
</feature>
<feature type="binding site" evidence="7">
    <location>
        <position position="115"/>
    </location>
    <ligand>
        <name>Zn(2+)</name>
        <dbReference type="ChEBI" id="CHEBI:29105"/>
        <label>1</label>
    </ligand>
</feature>
<dbReference type="Gene3D" id="3.40.630.10">
    <property type="entry name" value="Zn peptidases"/>
    <property type="match status" value="3"/>
</dbReference>
<feature type="binding site" evidence="7">
    <location>
        <position position="126"/>
    </location>
    <ligand>
        <name>Zn(2+)</name>
        <dbReference type="ChEBI" id="CHEBI:29105"/>
        <label>2</label>
    </ligand>
</feature>
<organism evidence="11 12">
    <name type="scientific">Planobispora rosea</name>
    <dbReference type="NCBI Taxonomy" id="35762"/>
    <lineage>
        <taxon>Bacteria</taxon>
        <taxon>Bacillati</taxon>
        <taxon>Actinomycetota</taxon>
        <taxon>Actinomycetes</taxon>
        <taxon>Streptosporangiales</taxon>
        <taxon>Streptosporangiaceae</taxon>
        <taxon>Planobispora</taxon>
    </lineage>
</organism>
<dbReference type="PANTHER" id="PTHR32494:SF19">
    <property type="entry name" value="ALLANTOATE DEIMINASE-RELATED"/>
    <property type="match status" value="1"/>
</dbReference>
<keyword evidence="12" id="KW-1185">Reference proteome</keyword>
<comment type="cofactor">
    <cofactor evidence="1">
        <name>Mn(2+)</name>
        <dbReference type="ChEBI" id="CHEBI:29035"/>
    </cofactor>
</comment>
<dbReference type="SUPFAM" id="SSF53187">
    <property type="entry name" value="Zn-dependent exopeptidases"/>
    <property type="match status" value="1"/>
</dbReference>